<accession>A0A6P8DDZ9</accession>
<evidence type="ECO:0000256" key="2">
    <source>
        <dbReference type="ARBA" id="ARBA00022695"/>
    </source>
</evidence>
<dbReference type="GO" id="GO:0003676">
    <property type="term" value="F:nucleic acid binding"/>
    <property type="evidence" value="ECO:0007669"/>
    <property type="project" value="InterPro"/>
</dbReference>
<evidence type="ECO:0000313" key="8">
    <source>
        <dbReference type="Proteomes" id="UP000515151"/>
    </source>
</evidence>
<dbReference type="GO" id="GO:0015074">
    <property type="term" value="P:DNA integration"/>
    <property type="evidence" value="ECO:0007669"/>
    <property type="project" value="InterPro"/>
</dbReference>
<evidence type="ECO:0000313" key="9">
    <source>
        <dbReference type="RefSeq" id="XP_031395452.1"/>
    </source>
</evidence>
<dbReference type="GeneID" id="116206784"/>
<reference evidence="9" key="2">
    <citation type="submission" date="2025-08" db="UniProtKB">
        <authorList>
            <consortium name="RefSeq"/>
        </authorList>
    </citation>
    <scope>IDENTIFICATION</scope>
    <source>
        <tissue evidence="9">Leaf</tissue>
    </source>
</reference>
<dbReference type="Gene3D" id="3.30.420.10">
    <property type="entry name" value="Ribonuclease H-like superfamily/Ribonuclease H"/>
    <property type="match status" value="1"/>
</dbReference>
<evidence type="ECO:0000256" key="4">
    <source>
        <dbReference type="ARBA" id="ARBA00022759"/>
    </source>
</evidence>
<keyword evidence="6" id="KW-0695">RNA-directed DNA polymerase</keyword>
<dbReference type="InterPro" id="IPR041373">
    <property type="entry name" value="RT_RNaseH"/>
</dbReference>
<dbReference type="PROSITE" id="PS50994">
    <property type="entry name" value="INTEGRASE"/>
    <property type="match status" value="1"/>
</dbReference>
<dbReference type="PANTHER" id="PTHR35046">
    <property type="entry name" value="ZINC KNUCKLE (CCHC-TYPE) FAMILY PROTEIN"/>
    <property type="match status" value="1"/>
</dbReference>
<keyword evidence="5" id="KW-0378">Hydrolase</keyword>
<keyword evidence="1" id="KW-0808">Transferase</keyword>
<dbReference type="InterPro" id="IPR012337">
    <property type="entry name" value="RNaseH-like_sf"/>
</dbReference>
<organism evidence="8 9">
    <name type="scientific">Punica granatum</name>
    <name type="common">Pomegranate</name>
    <dbReference type="NCBI Taxonomy" id="22663"/>
    <lineage>
        <taxon>Eukaryota</taxon>
        <taxon>Viridiplantae</taxon>
        <taxon>Streptophyta</taxon>
        <taxon>Embryophyta</taxon>
        <taxon>Tracheophyta</taxon>
        <taxon>Spermatophyta</taxon>
        <taxon>Magnoliopsida</taxon>
        <taxon>eudicotyledons</taxon>
        <taxon>Gunneridae</taxon>
        <taxon>Pentapetalae</taxon>
        <taxon>rosids</taxon>
        <taxon>malvids</taxon>
        <taxon>Myrtales</taxon>
        <taxon>Lythraceae</taxon>
        <taxon>Punica</taxon>
    </lineage>
</organism>
<evidence type="ECO:0000256" key="1">
    <source>
        <dbReference type="ARBA" id="ARBA00022679"/>
    </source>
</evidence>
<dbReference type="RefSeq" id="XP_031395452.1">
    <property type="nucleotide sequence ID" value="XM_031539592.1"/>
</dbReference>
<dbReference type="GO" id="GO:0016787">
    <property type="term" value="F:hydrolase activity"/>
    <property type="evidence" value="ECO:0007669"/>
    <property type="project" value="UniProtKB-KW"/>
</dbReference>
<evidence type="ECO:0000256" key="6">
    <source>
        <dbReference type="ARBA" id="ARBA00022918"/>
    </source>
</evidence>
<evidence type="ECO:0000259" key="7">
    <source>
        <dbReference type="PROSITE" id="PS50994"/>
    </source>
</evidence>
<dbReference type="SUPFAM" id="SSF56672">
    <property type="entry name" value="DNA/RNA polymerases"/>
    <property type="match status" value="1"/>
</dbReference>
<dbReference type="Proteomes" id="UP000515151">
    <property type="component" value="Chromosome 1"/>
</dbReference>
<evidence type="ECO:0000256" key="3">
    <source>
        <dbReference type="ARBA" id="ARBA00022722"/>
    </source>
</evidence>
<keyword evidence="2" id="KW-0548">Nucleotidyltransferase</keyword>
<evidence type="ECO:0000256" key="5">
    <source>
        <dbReference type="ARBA" id="ARBA00022801"/>
    </source>
</evidence>
<keyword evidence="3" id="KW-0540">Nuclease</keyword>
<gene>
    <name evidence="9" type="primary">LOC116206784</name>
</gene>
<name>A0A6P8DDZ9_PUNGR</name>
<protein>
    <submittedName>
        <fullName evidence="9">Uncharacterized protein LOC116206784</fullName>
    </submittedName>
</protein>
<dbReference type="AlphaFoldDB" id="A0A6P8DDZ9"/>
<dbReference type="InterPro" id="IPR001584">
    <property type="entry name" value="Integrase_cat-core"/>
</dbReference>
<proteinExistence type="predicted"/>
<keyword evidence="4" id="KW-0255">Endonuclease</keyword>
<dbReference type="GO" id="GO:0003964">
    <property type="term" value="F:RNA-directed DNA polymerase activity"/>
    <property type="evidence" value="ECO:0007669"/>
    <property type="project" value="UniProtKB-KW"/>
</dbReference>
<keyword evidence="8" id="KW-1185">Reference proteome</keyword>
<dbReference type="GO" id="GO:0004519">
    <property type="term" value="F:endonuclease activity"/>
    <property type="evidence" value="ECO:0007669"/>
    <property type="project" value="UniProtKB-KW"/>
</dbReference>
<dbReference type="InterPro" id="IPR043502">
    <property type="entry name" value="DNA/RNA_pol_sf"/>
</dbReference>
<dbReference type="SUPFAM" id="SSF53098">
    <property type="entry name" value="Ribonuclease H-like"/>
    <property type="match status" value="1"/>
</dbReference>
<reference evidence="8" key="1">
    <citation type="journal article" date="2020" name="Plant Biotechnol. J.">
        <title>The pomegranate (Punica granatum L.) draft genome dissects genetic divergence between soft- and hard-seeded cultivars.</title>
        <authorList>
            <person name="Luo X."/>
            <person name="Li H."/>
            <person name="Wu Z."/>
            <person name="Yao W."/>
            <person name="Zhao P."/>
            <person name="Cao D."/>
            <person name="Yu H."/>
            <person name="Li K."/>
            <person name="Poudel K."/>
            <person name="Zhao D."/>
            <person name="Zhang F."/>
            <person name="Xia X."/>
            <person name="Chen L."/>
            <person name="Wang Q."/>
            <person name="Jing D."/>
            <person name="Cao S."/>
        </authorList>
    </citation>
    <scope>NUCLEOTIDE SEQUENCE [LARGE SCALE GENOMIC DNA]</scope>
    <source>
        <strain evidence="8">cv. Tunisia</strain>
    </source>
</reference>
<sequence>MWRWMNRSEKLSGPRLNYSTYDKESYALTQASETLRYYLLPKEFVIHTDHESLRHLKGKMKLNWRHAKRMEFLEDLYKDDLQFAKIYKECPQGANEGYFQHKGYLFRSGRLCFPLIPFVSCWIMKLIMEVPQRGVSLAKRRRTKKRRRDYTCHCPFQITHGSMYFILDLPRTQRGKELVIVVMNHFSKTSHFIPCRRTDDTSNVADLLFKEIVRLHGVPLSIVSDHDAKFLSYFWKTLWRKLGTKLLFGMTCLSQTDGQIEVVNRSLSTLLRTGVNKNLKNWDECLAYVEFAYNRCVHRTTGHSPFEVVCGFNPTTSLDLVPLPVGERGCWMDPRRPS</sequence>
<feature type="domain" description="Integrase catalytic" evidence="7">
    <location>
        <begin position="151"/>
        <end position="313"/>
    </location>
</feature>
<dbReference type="InterPro" id="IPR036397">
    <property type="entry name" value="RNaseH_sf"/>
</dbReference>
<dbReference type="OrthoDB" id="1935586at2759"/>
<dbReference type="Pfam" id="PF17917">
    <property type="entry name" value="RT_RNaseH"/>
    <property type="match status" value="1"/>
</dbReference>
<dbReference type="PANTHER" id="PTHR35046:SF9">
    <property type="entry name" value="RNA-DIRECTED DNA POLYMERASE"/>
    <property type="match status" value="1"/>
</dbReference>